<dbReference type="HOGENOM" id="CLU_008455_11_6_1"/>
<reference evidence="9 10" key="1">
    <citation type="journal article" date="2011" name="Science">
        <title>Comparative functional genomics of the fission yeasts.</title>
        <authorList>
            <person name="Rhind N."/>
            <person name="Chen Z."/>
            <person name="Yassour M."/>
            <person name="Thompson D.A."/>
            <person name="Haas B.J."/>
            <person name="Habib N."/>
            <person name="Wapinski I."/>
            <person name="Roy S."/>
            <person name="Lin M.F."/>
            <person name="Heiman D.I."/>
            <person name="Young S.K."/>
            <person name="Furuya K."/>
            <person name="Guo Y."/>
            <person name="Pidoux A."/>
            <person name="Chen H.M."/>
            <person name="Robbertse B."/>
            <person name="Goldberg J.M."/>
            <person name="Aoki K."/>
            <person name="Bayne E.H."/>
            <person name="Berlin A.M."/>
            <person name="Desjardins C.A."/>
            <person name="Dobbs E."/>
            <person name="Dukaj L."/>
            <person name="Fan L."/>
            <person name="FitzGerald M.G."/>
            <person name="French C."/>
            <person name="Gujja S."/>
            <person name="Hansen K."/>
            <person name="Keifenheim D."/>
            <person name="Levin J.Z."/>
            <person name="Mosher R.A."/>
            <person name="Mueller C.A."/>
            <person name="Pfiffner J."/>
            <person name="Priest M."/>
            <person name="Russ C."/>
            <person name="Smialowska A."/>
            <person name="Swoboda P."/>
            <person name="Sykes S.M."/>
            <person name="Vaughn M."/>
            <person name="Vengrova S."/>
            <person name="Yoder R."/>
            <person name="Zeng Q."/>
            <person name="Allshire R."/>
            <person name="Baulcombe D."/>
            <person name="Birren B.W."/>
            <person name="Brown W."/>
            <person name="Ekwall K."/>
            <person name="Kellis M."/>
            <person name="Leatherwood J."/>
            <person name="Levin H."/>
            <person name="Margalit H."/>
            <person name="Martienssen R."/>
            <person name="Nieduszynski C.A."/>
            <person name="Spatafora J.W."/>
            <person name="Friedman N."/>
            <person name="Dalgaard J.Z."/>
            <person name="Baumann P."/>
            <person name="Niki H."/>
            <person name="Regev A."/>
            <person name="Nusbaum C."/>
        </authorList>
    </citation>
    <scope>NUCLEOTIDE SEQUENCE [LARGE SCALE GENOMIC DNA]</scope>
    <source>
        <strain evidence="10">yFS275 / FY16936</strain>
    </source>
</reference>
<dbReference type="GeneID" id="7047905"/>
<keyword evidence="3 7" id="KW-0812">Transmembrane</keyword>
<proteinExistence type="predicted"/>
<dbReference type="CDD" id="cd17323">
    <property type="entry name" value="MFS_Tpo1_MDR_like"/>
    <property type="match status" value="1"/>
</dbReference>
<dbReference type="EMBL" id="KE651168">
    <property type="protein sequence ID" value="EEB06985.2"/>
    <property type="molecule type" value="Genomic_DNA"/>
</dbReference>
<protein>
    <submittedName>
        <fullName evidence="9">Spermidine family transporter</fullName>
    </submittedName>
</protein>
<dbReference type="SUPFAM" id="SSF103473">
    <property type="entry name" value="MFS general substrate transporter"/>
    <property type="match status" value="1"/>
</dbReference>
<feature type="transmembrane region" description="Helical" evidence="7">
    <location>
        <begin position="123"/>
        <end position="143"/>
    </location>
</feature>
<dbReference type="RefSeq" id="XP_002173278.2">
    <property type="nucleotide sequence ID" value="XM_002173242.2"/>
</dbReference>
<feature type="transmembrane region" description="Helical" evidence="7">
    <location>
        <begin position="246"/>
        <end position="267"/>
    </location>
</feature>
<keyword evidence="10" id="KW-1185">Reference proteome</keyword>
<dbReference type="PANTHER" id="PTHR23502">
    <property type="entry name" value="MAJOR FACILITATOR SUPERFAMILY"/>
    <property type="match status" value="1"/>
</dbReference>
<dbReference type="Gene3D" id="1.20.1250.20">
    <property type="entry name" value="MFS general substrate transporter like domains"/>
    <property type="match status" value="1"/>
</dbReference>
<dbReference type="eggNOG" id="KOG0255">
    <property type="taxonomic scope" value="Eukaryota"/>
</dbReference>
<name>B6JZL7_SCHJY</name>
<comment type="subcellular location">
    <subcellularLocation>
        <location evidence="1">Membrane</location>
        <topology evidence="1">Multi-pass membrane protein</topology>
    </subcellularLocation>
</comment>
<organism evidence="9 10">
    <name type="scientific">Schizosaccharomyces japonicus (strain yFS275 / FY16936)</name>
    <name type="common">Fission yeast</name>
    <dbReference type="NCBI Taxonomy" id="402676"/>
    <lineage>
        <taxon>Eukaryota</taxon>
        <taxon>Fungi</taxon>
        <taxon>Dikarya</taxon>
        <taxon>Ascomycota</taxon>
        <taxon>Taphrinomycotina</taxon>
        <taxon>Schizosaccharomycetes</taxon>
        <taxon>Schizosaccharomycetales</taxon>
        <taxon>Schizosaccharomycetaceae</taxon>
        <taxon>Schizosaccharomyces</taxon>
    </lineage>
</organism>
<dbReference type="JaponicusDB" id="SJAG_02060"/>
<dbReference type="FunFam" id="1.20.1250.20:FF:000011">
    <property type="entry name" value="MFS multidrug transporter, putative"/>
    <property type="match status" value="1"/>
</dbReference>
<dbReference type="VEuPathDB" id="FungiDB:SJAG_02060"/>
<dbReference type="InterPro" id="IPR020846">
    <property type="entry name" value="MFS_dom"/>
</dbReference>
<feature type="transmembrane region" description="Helical" evidence="7">
    <location>
        <begin position="91"/>
        <end position="111"/>
    </location>
</feature>
<feature type="transmembrane region" description="Helical" evidence="7">
    <location>
        <begin position="357"/>
        <end position="376"/>
    </location>
</feature>
<evidence type="ECO:0000313" key="10">
    <source>
        <dbReference type="Proteomes" id="UP000001744"/>
    </source>
</evidence>
<evidence type="ECO:0000256" key="2">
    <source>
        <dbReference type="ARBA" id="ARBA00022448"/>
    </source>
</evidence>
<dbReference type="InterPro" id="IPR011701">
    <property type="entry name" value="MFS"/>
</dbReference>
<keyword evidence="5 7" id="KW-0472">Membrane</keyword>
<dbReference type="AlphaFoldDB" id="B6JZL7"/>
<dbReference type="InterPro" id="IPR036259">
    <property type="entry name" value="MFS_trans_sf"/>
</dbReference>
<sequence length="527" mass="58275">MEKPEYHDSASASSDFETGSDEQQPSVPPVALERVVSVTNDPRTTNIVLPRGAGGFPVVPDPQEFIVKLEPTDPKLSVNWPPMKKYKTAGYALMCTLTASWGSSIFSSATLQFMKYFKIHMEVALLGMSLYVCGFASGPVIFAPLSELLGRKLPLWLGMFAFSCFSIGTATAADVHTVLICRFFGGFFASAPMTIVGALFSDMFDNKSRGKAVCVFAALTFAGPLLAPIVGGFIAKSYLGWRWTEYITSFMGFGICLILPLMPETYARTITENEAKRLRAECNNPFIHAKSEEETMTLSFVVRNYFMIPLRLLFTEPIVLLLTLYMSFVYGILYLLLEAYPIIFSETHHFIQGVSSLPYIGLVIGVFCGSFMTVQFEPWYFRQVIKAGGKPVPEARLPPMIIGSILFPGGIFWLCWSGAYESVHWIVPALSGILTGWGILCIFMQSMNYLVDAYLFRAASVLAANTIMRSFVGAGFPLFAVQMFHNLGTGWAGTLIGLLSVAMIPIPVLFYIYGARIRKMSKMTVML</sequence>
<feature type="region of interest" description="Disordered" evidence="6">
    <location>
        <begin position="1"/>
        <end position="28"/>
    </location>
</feature>
<feature type="transmembrane region" description="Helical" evidence="7">
    <location>
        <begin position="455"/>
        <end position="479"/>
    </location>
</feature>
<keyword evidence="2" id="KW-0813">Transport</keyword>
<keyword evidence="4 7" id="KW-1133">Transmembrane helix</keyword>
<dbReference type="GO" id="GO:0016020">
    <property type="term" value="C:membrane"/>
    <property type="evidence" value="ECO:0007669"/>
    <property type="project" value="UniProtKB-SubCell"/>
</dbReference>
<dbReference type="PANTHER" id="PTHR23502:SF31">
    <property type="entry name" value="POLYAMINE TRANSPORTER 1"/>
    <property type="match status" value="1"/>
</dbReference>
<evidence type="ECO:0000259" key="8">
    <source>
        <dbReference type="PROSITE" id="PS50850"/>
    </source>
</evidence>
<dbReference type="GO" id="GO:0055085">
    <property type="term" value="P:transmembrane transport"/>
    <property type="evidence" value="ECO:0000318"/>
    <property type="project" value="GO_Central"/>
</dbReference>
<dbReference type="GO" id="GO:0022857">
    <property type="term" value="F:transmembrane transporter activity"/>
    <property type="evidence" value="ECO:0000318"/>
    <property type="project" value="GO_Central"/>
</dbReference>
<feature type="domain" description="Major facilitator superfamily (MFS) profile" evidence="8">
    <location>
        <begin position="88"/>
        <end position="527"/>
    </location>
</feature>
<evidence type="ECO:0000256" key="3">
    <source>
        <dbReference type="ARBA" id="ARBA00022692"/>
    </source>
</evidence>
<dbReference type="OrthoDB" id="9986881at2759"/>
<feature type="transmembrane region" description="Helical" evidence="7">
    <location>
        <begin position="313"/>
        <end position="337"/>
    </location>
</feature>
<evidence type="ECO:0000256" key="6">
    <source>
        <dbReference type="SAM" id="MobiDB-lite"/>
    </source>
</evidence>
<dbReference type="GO" id="GO:1903711">
    <property type="term" value="P:spermidine transmembrane transport"/>
    <property type="evidence" value="ECO:0007669"/>
    <property type="project" value="UniProtKB-ARBA"/>
</dbReference>
<dbReference type="OMA" id="IIFSETH"/>
<evidence type="ECO:0000313" key="9">
    <source>
        <dbReference type="EMBL" id="EEB06985.2"/>
    </source>
</evidence>
<gene>
    <name evidence="9" type="ORF">SJAG_02060</name>
</gene>
<feature type="compositionally biased region" description="Polar residues" evidence="6">
    <location>
        <begin position="10"/>
        <end position="25"/>
    </location>
</feature>
<evidence type="ECO:0000256" key="5">
    <source>
        <dbReference type="ARBA" id="ARBA00023136"/>
    </source>
</evidence>
<feature type="transmembrane region" description="Helical" evidence="7">
    <location>
        <begin position="491"/>
        <end position="513"/>
    </location>
</feature>
<evidence type="ECO:0000256" key="4">
    <source>
        <dbReference type="ARBA" id="ARBA00022989"/>
    </source>
</evidence>
<dbReference type="STRING" id="402676.B6JZL7"/>
<evidence type="ECO:0000256" key="7">
    <source>
        <dbReference type="SAM" id="Phobius"/>
    </source>
</evidence>
<feature type="transmembrane region" description="Helical" evidence="7">
    <location>
        <begin position="155"/>
        <end position="173"/>
    </location>
</feature>
<feature type="transmembrane region" description="Helical" evidence="7">
    <location>
        <begin position="397"/>
        <end position="419"/>
    </location>
</feature>
<dbReference type="Proteomes" id="UP000001744">
    <property type="component" value="Unassembled WGS sequence"/>
</dbReference>
<dbReference type="GO" id="GO:1903710">
    <property type="term" value="P:spermine transmembrane transport"/>
    <property type="evidence" value="ECO:0007669"/>
    <property type="project" value="UniProtKB-ARBA"/>
</dbReference>
<evidence type="ECO:0000256" key="1">
    <source>
        <dbReference type="ARBA" id="ARBA00004141"/>
    </source>
</evidence>
<feature type="transmembrane region" description="Helical" evidence="7">
    <location>
        <begin position="212"/>
        <end position="234"/>
    </location>
</feature>
<dbReference type="Pfam" id="PF07690">
    <property type="entry name" value="MFS_1"/>
    <property type="match status" value="1"/>
</dbReference>
<feature type="transmembrane region" description="Helical" evidence="7">
    <location>
        <begin position="425"/>
        <end position="443"/>
    </location>
</feature>
<dbReference type="PROSITE" id="PS50850">
    <property type="entry name" value="MFS"/>
    <property type="match status" value="1"/>
</dbReference>
<accession>B6JZL7</accession>
<feature type="transmembrane region" description="Helical" evidence="7">
    <location>
        <begin position="179"/>
        <end position="200"/>
    </location>
</feature>